<dbReference type="AlphaFoldDB" id="A0A164RDB5"/>
<comment type="caution">
    <text evidence="1">The sequence shown here is derived from an EMBL/GenBank/DDBJ whole genome shotgun (WGS) entry which is preliminary data.</text>
</comment>
<reference evidence="1 2" key="1">
    <citation type="submission" date="2016-03" db="EMBL/GenBank/DDBJ databases">
        <title>EvidentialGene: Evidence-directed Construction of Genes on Genomes.</title>
        <authorList>
            <person name="Gilbert D.G."/>
            <person name="Choi J.-H."/>
            <person name="Mockaitis K."/>
            <person name="Colbourne J."/>
            <person name="Pfrender M."/>
        </authorList>
    </citation>
    <scope>NUCLEOTIDE SEQUENCE [LARGE SCALE GENOMIC DNA]</scope>
    <source>
        <strain evidence="1 2">Xinb3</strain>
        <tissue evidence="1">Complete organism</tissue>
    </source>
</reference>
<sequence length="174" mass="20056">MSVDEILEWIVQIHCSNSIVFHTILLVVGTSWNKLHLTFERYLHLGLRLKNIVAKCPSKAVMLSYQLKVNTGCPILASWKSVFPLMFQQGMNFDISLPSLGVSLVIFDQVCDGFTIHLFVPVDKCYKPPKFMNYSAEVSKTLHNDTFFFYCYCAEIKLAILQPNDEQQNDLWRN</sequence>
<gene>
    <name evidence="1" type="ORF">APZ42_027228</name>
</gene>
<protein>
    <submittedName>
        <fullName evidence="1">Uncharacterized protein</fullName>
    </submittedName>
</protein>
<organism evidence="1 2">
    <name type="scientific">Daphnia magna</name>
    <dbReference type="NCBI Taxonomy" id="35525"/>
    <lineage>
        <taxon>Eukaryota</taxon>
        <taxon>Metazoa</taxon>
        <taxon>Ecdysozoa</taxon>
        <taxon>Arthropoda</taxon>
        <taxon>Crustacea</taxon>
        <taxon>Branchiopoda</taxon>
        <taxon>Diplostraca</taxon>
        <taxon>Cladocera</taxon>
        <taxon>Anomopoda</taxon>
        <taxon>Daphniidae</taxon>
        <taxon>Daphnia</taxon>
    </lineage>
</organism>
<evidence type="ECO:0000313" key="1">
    <source>
        <dbReference type="EMBL" id="KZS08553.1"/>
    </source>
</evidence>
<name>A0A164RDB5_9CRUS</name>
<evidence type="ECO:0000313" key="2">
    <source>
        <dbReference type="Proteomes" id="UP000076858"/>
    </source>
</evidence>
<proteinExistence type="predicted"/>
<accession>A0A164RDB5</accession>
<keyword evidence="2" id="KW-1185">Reference proteome</keyword>
<dbReference type="EMBL" id="LRGB01002190">
    <property type="protein sequence ID" value="KZS08553.1"/>
    <property type="molecule type" value="Genomic_DNA"/>
</dbReference>
<dbReference type="Proteomes" id="UP000076858">
    <property type="component" value="Unassembled WGS sequence"/>
</dbReference>